<feature type="compositionally biased region" description="Polar residues" evidence="1">
    <location>
        <begin position="53"/>
        <end position="68"/>
    </location>
</feature>
<evidence type="ECO:0000313" key="3">
    <source>
        <dbReference type="Proteomes" id="UP001500305"/>
    </source>
</evidence>
<name>A0ABN3ETY0_9ACTN</name>
<gene>
    <name evidence="2" type="ORF">GCM10010430_66390</name>
</gene>
<accession>A0ABN3ETY0</accession>
<comment type="caution">
    <text evidence="2">The sequence shown here is derived from an EMBL/GenBank/DDBJ whole genome shotgun (WGS) entry which is preliminary data.</text>
</comment>
<protein>
    <submittedName>
        <fullName evidence="2">Uncharacterized protein</fullName>
    </submittedName>
</protein>
<proteinExistence type="predicted"/>
<reference evidence="2 3" key="1">
    <citation type="journal article" date="2019" name="Int. J. Syst. Evol. Microbiol.">
        <title>The Global Catalogue of Microorganisms (GCM) 10K type strain sequencing project: providing services to taxonomists for standard genome sequencing and annotation.</title>
        <authorList>
            <consortium name="The Broad Institute Genomics Platform"/>
            <consortium name="The Broad Institute Genome Sequencing Center for Infectious Disease"/>
            <person name="Wu L."/>
            <person name="Ma J."/>
        </authorList>
    </citation>
    <scope>NUCLEOTIDE SEQUENCE [LARGE SCALE GENOMIC DNA]</scope>
    <source>
        <strain evidence="2 3">JCM 7356</strain>
    </source>
</reference>
<feature type="region of interest" description="Disordered" evidence="1">
    <location>
        <begin position="31"/>
        <end position="78"/>
    </location>
</feature>
<evidence type="ECO:0000313" key="2">
    <source>
        <dbReference type="EMBL" id="GAA2271222.1"/>
    </source>
</evidence>
<sequence length="100" mass="11172">MRSKNVFHAALDEEVWEGVFKSLREMRAALAEEVPPSPRGGCGRGRATRDTGAVNSVQHPAHANTSKQAPPRRGSPGIVHRLRRRIHRISERLQGFSRRA</sequence>
<organism evidence="2 3">
    <name type="scientific">Kitasatospora cystarginea</name>
    <dbReference type="NCBI Taxonomy" id="58350"/>
    <lineage>
        <taxon>Bacteria</taxon>
        <taxon>Bacillati</taxon>
        <taxon>Actinomycetota</taxon>
        <taxon>Actinomycetes</taxon>
        <taxon>Kitasatosporales</taxon>
        <taxon>Streptomycetaceae</taxon>
        <taxon>Kitasatospora</taxon>
    </lineage>
</organism>
<keyword evidence="3" id="KW-1185">Reference proteome</keyword>
<evidence type="ECO:0000256" key="1">
    <source>
        <dbReference type="SAM" id="MobiDB-lite"/>
    </source>
</evidence>
<dbReference type="EMBL" id="BAAATR010000042">
    <property type="protein sequence ID" value="GAA2271222.1"/>
    <property type="molecule type" value="Genomic_DNA"/>
</dbReference>
<dbReference type="Proteomes" id="UP001500305">
    <property type="component" value="Unassembled WGS sequence"/>
</dbReference>